<reference evidence="2" key="1">
    <citation type="submission" date="2022-07" db="EMBL/GenBank/DDBJ databases">
        <authorList>
            <person name="Trinca V."/>
            <person name="Uliana J.V.C."/>
            <person name="Torres T.T."/>
            <person name="Ward R.J."/>
            <person name="Monesi N."/>
        </authorList>
    </citation>
    <scope>NUCLEOTIDE SEQUENCE</scope>
    <source>
        <strain evidence="2">HSMRA1968</strain>
        <tissue evidence="2">Whole embryos</tissue>
    </source>
</reference>
<gene>
    <name evidence="2" type="ORF">Bhyg_16895</name>
</gene>
<dbReference type="AlphaFoldDB" id="A0A9Q0MKS6"/>
<keyword evidence="3" id="KW-1185">Reference proteome</keyword>
<comment type="caution">
    <text evidence="2">The sequence shown here is derived from an EMBL/GenBank/DDBJ whole genome shotgun (WGS) entry which is preliminary data.</text>
</comment>
<proteinExistence type="predicted"/>
<feature type="chain" id="PRO_5040428895" description="Interferon gamma" evidence="1">
    <location>
        <begin position="30"/>
        <end position="141"/>
    </location>
</feature>
<organism evidence="2 3">
    <name type="scientific">Pseudolycoriella hygida</name>
    <dbReference type="NCBI Taxonomy" id="35572"/>
    <lineage>
        <taxon>Eukaryota</taxon>
        <taxon>Metazoa</taxon>
        <taxon>Ecdysozoa</taxon>
        <taxon>Arthropoda</taxon>
        <taxon>Hexapoda</taxon>
        <taxon>Insecta</taxon>
        <taxon>Pterygota</taxon>
        <taxon>Neoptera</taxon>
        <taxon>Endopterygota</taxon>
        <taxon>Diptera</taxon>
        <taxon>Nematocera</taxon>
        <taxon>Sciaroidea</taxon>
        <taxon>Sciaridae</taxon>
        <taxon>Pseudolycoriella</taxon>
    </lineage>
</organism>
<evidence type="ECO:0008006" key="4">
    <source>
        <dbReference type="Google" id="ProtNLM"/>
    </source>
</evidence>
<dbReference type="EMBL" id="WJQU01002879">
    <property type="protein sequence ID" value="KAJ6629738.1"/>
    <property type="molecule type" value="Genomic_DNA"/>
</dbReference>
<evidence type="ECO:0000313" key="3">
    <source>
        <dbReference type="Proteomes" id="UP001151699"/>
    </source>
</evidence>
<protein>
    <recommendedName>
        <fullName evidence="4">Interferon gamma</fullName>
    </recommendedName>
</protein>
<feature type="non-terminal residue" evidence="2">
    <location>
        <position position="1"/>
    </location>
</feature>
<feature type="signal peptide" evidence="1">
    <location>
        <begin position="1"/>
        <end position="29"/>
    </location>
</feature>
<dbReference type="Proteomes" id="UP001151699">
    <property type="component" value="Unassembled WGS sequence"/>
</dbReference>
<evidence type="ECO:0000256" key="1">
    <source>
        <dbReference type="SAM" id="SignalP"/>
    </source>
</evidence>
<accession>A0A9Q0MKS6</accession>
<keyword evidence="1" id="KW-0732">Signal</keyword>
<evidence type="ECO:0000313" key="2">
    <source>
        <dbReference type="EMBL" id="KAJ6629738.1"/>
    </source>
</evidence>
<sequence length="141" mass="16378">IIKKKMSLVTKIAVILLVISANYVGEGQAWLTPSGCKFIDYKLQLLSRNINALFNVIDRKPLKNILDIFQKAMESNRLLRSDDERSLQRLSENSKDVNKDIKLLMEQLKKSYNDFMLIFWKIVHDLESTTTSTINLDLQFK</sequence>
<name>A0A9Q0MKS6_9DIPT</name>